<dbReference type="Pfam" id="PF00646">
    <property type="entry name" value="F-box"/>
    <property type="match status" value="1"/>
</dbReference>
<dbReference type="Pfam" id="PF24758">
    <property type="entry name" value="LRR_At5g56370"/>
    <property type="match status" value="1"/>
</dbReference>
<dbReference type="Proteomes" id="UP001634393">
    <property type="component" value="Unassembled WGS sequence"/>
</dbReference>
<dbReference type="InterPro" id="IPR055411">
    <property type="entry name" value="LRR_FXL15/At3g58940/PEG3-like"/>
</dbReference>
<proteinExistence type="predicted"/>
<feature type="domain" description="F-box" evidence="1">
    <location>
        <begin position="19"/>
        <end position="68"/>
    </location>
</feature>
<dbReference type="SUPFAM" id="SSF81383">
    <property type="entry name" value="F-box domain"/>
    <property type="match status" value="1"/>
</dbReference>
<protein>
    <recommendedName>
        <fullName evidence="1">F-box domain-containing protein</fullName>
    </recommendedName>
</protein>
<name>A0ABD3TNS9_9LAMI</name>
<dbReference type="InterPro" id="IPR036047">
    <property type="entry name" value="F-box-like_dom_sf"/>
</dbReference>
<dbReference type="Gene3D" id="3.80.10.10">
    <property type="entry name" value="Ribonuclease Inhibitor"/>
    <property type="match status" value="1"/>
</dbReference>
<dbReference type="EMBL" id="JBJXBP010000003">
    <property type="protein sequence ID" value="KAL3838685.1"/>
    <property type="molecule type" value="Genomic_DNA"/>
</dbReference>
<dbReference type="PANTHER" id="PTHR31900:SF27">
    <property type="entry name" value="FBD DOMAIN-CONTAINING PROTEIN"/>
    <property type="match status" value="1"/>
</dbReference>
<dbReference type="PANTHER" id="PTHR31900">
    <property type="entry name" value="F-BOX/RNI SUPERFAMILY PROTEIN-RELATED"/>
    <property type="match status" value="1"/>
</dbReference>
<evidence type="ECO:0000259" key="1">
    <source>
        <dbReference type="PROSITE" id="PS50181"/>
    </source>
</evidence>
<sequence length="438" mass="49863">MMSISSSEKKRVIPLDVKEDLISKLPDEVLGRILSVLPVEEAVRTSTLSKRWRDTWMLINNLDFGKKIEKGRNCLMFVDHVMSCVSNLGSFYMKVCEYVDSDRVISWVSKVVEKNVLDFTLEGLISPSCIFSCETLTNLKIDCILFEDVPVNCNLPNLKVLNMCIDNPPPELTENLFTSCPVLEDLAIDGCIGNAVSFNIWCPNLKRLKIEIHPFVWEGANCKIVINAPNLEYMELHNINSMGLVEYVLENVKSVVEATMGMAGAPGVLADELLKSLTNVKSLSLDYAYVIALDFTLPALPVFSNLKHLELTIDFYRHMEVIVHLLILFPNLEELVIHERSFERKTYVLCHPSIVPRCLSTCIKVVRLVGFDANEYKMDFMQYVLASAQVLKKLIVICVIRRSIIYGPWFCLIFSQCILDHYTCGQIIMYKIEKIKKN</sequence>
<organism evidence="2 3">
    <name type="scientific">Penstemon smallii</name>
    <dbReference type="NCBI Taxonomy" id="265156"/>
    <lineage>
        <taxon>Eukaryota</taxon>
        <taxon>Viridiplantae</taxon>
        <taxon>Streptophyta</taxon>
        <taxon>Embryophyta</taxon>
        <taxon>Tracheophyta</taxon>
        <taxon>Spermatophyta</taxon>
        <taxon>Magnoliopsida</taxon>
        <taxon>eudicotyledons</taxon>
        <taxon>Gunneridae</taxon>
        <taxon>Pentapetalae</taxon>
        <taxon>asterids</taxon>
        <taxon>lamiids</taxon>
        <taxon>Lamiales</taxon>
        <taxon>Plantaginaceae</taxon>
        <taxon>Cheloneae</taxon>
        <taxon>Penstemon</taxon>
    </lineage>
</organism>
<comment type="caution">
    <text evidence="2">The sequence shown here is derived from an EMBL/GenBank/DDBJ whole genome shotgun (WGS) entry which is preliminary data.</text>
</comment>
<dbReference type="InterPro" id="IPR032675">
    <property type="entry name" value="LRR_dom_sf"/>
</dbReference>
<accession>A0ABD3TNS9</accession>
<reference evidence="2 3" key="1">
    <citation type="submission" date="2024-12" db="EMBL/GenBank/DDBJ databases">
        <title>The unique morphological basis and parallel evolutionary history of personate flowers in Penstemon.</title>
        <authorList>
            <person name="Depatie T.H."/>
            <person name="Wessinger C.A."/>
        </authorList>
    </citation>
    <scope>NUCLEOTIDE SEQUENCE [LARGE SCALE GENOMIC DNA]</scope>
    <source>
        <strain evidence="2">WTNN_2</strain>
        <tissue evidence="2">Leaf</tissue>
    </source>
</reference>
<dbReference type="InterPro" id="IPR053781">
    <property type="entry name" value="F-box_AtFBL13-like"/>
</dbReference>
<dbReference type="SUPFAM" id="SSF52047">
    <property type="entry name" value="RNI-like"/>
    <property type="match status" value="1"/>
</dbReference>
<dbReference type="Pfam" id="PF08387">
    <property type="entry name" value="FBD"/>
    <property type="match status" value="1"/>
</dbReference>
<evidence type="ECO:0000313" key="2">
    <source>
        <dbReference type="EMBL" id="KAL3838685.1"/>
    </source>
</evidence>
<gene>
    <name evidence="2" type="ORF">ACJIZ3_023276</name>
</gene>
<keyword evidence="3" id="KW-1185">Reference proteome</keyword>
<dbReference type="InterPro" id="IPR001810">
    <property type="entry name" value="F-box_dom"/>
</dbReference>
<dbReference type="CDD" id="cd22160">
    <property type="entry name" value="F-box_AtFBL13-like"/>
    <property type="match status" value="1"/>
</dbReference>
<dbReference type="AlphaFoldDB" id="A0ABD3TNS9"/>
<dbReference type="InterPro" id="IPR050232">
    <property type="entry name" value="FBL13/AtMIF1-like"/>
</dbReference>
<dbReference type="PROSITE" id="PS50181">
    <property type="entry name" value="FBOX"/>
    <property type="match status" value="1"/>
</dbReference>
<dbReference type="Gene3D" id="1.20.1280.50">
    <property type="match status" value="1"/>
</dbReference>
<evidence type="ECO:0000313" key="3">
    <source>
        <dbReference type="Proteomes" id="UP001634393"/>
    </source>
</evidence>
<dbReference type="InterPro" id="IPR006566">
    <property type="entry name" value="FBD"/>
</dbReference>